<dbReference type="VEuPathDB" id="AmoebaDB:EIN_226200"/>
<dbReference type="Proteomes" id="UP000014680">
    <property type="component" value="Unassembled WGS sequence"/>
</dbReference>
<keyword evidence="2" id="KW-1185">Reference proteome</keyword>
<evidence type="ECO:0000313" key="1">
    <source>
        <dbReference type="EMBL" id="ELP88257.1"/>
    </source>
</evidence>
<organism evidence="1 2">
    <name type="scientific">Entamoeba invadens IP1</name>
    <dbReference type="NCBI Taxonomy" id="370355"/>
    <lineage>
        <taxon>Eukaryota</taxon>
        <taxon>Amoebozoa</taxon>
        <taxon>Evosea</taxon>
        <taxon>Archamoebae</taxon>
        <taxon>Mastigamoebida</taxon>
        <taxon>Entamoebidae</taxon>
        <taxon>Entamoeba</taxon>
    </lineage>
</organism>
<dbReference type="GeneID" id="14887169"/>
<protein>
    <submittedName>
        <fullName evidence="1">Uncharacterized protein</fullName>
    </submittedName>
</protein>
<sequence length="183" mass="21568">MEYDSTNHPLHQNTSKLYKVFNENPVIKTDLLMLKDNYINDVKLLRMANRNEKTFCFNDSNIKTILLEEEICQTTQSNLKKDLILQHIDCFDIFGNDEECVDTPQDLESYSEQHTKCDTLSPQMRQLFEKFFKLPKDKKVDQEIKQATKPTLRVTKPKCISRTIKSKSKKNTFDIYKKAKSVY</sequence>
<evidence type="ECO:0000313" key="2">
    <source>
        <dbReference type="Proteomes" id="UP000014680"/>
    </source>
</evidence>
<accession>A0A0A1U2G7</accession>
<reference evidence="1 2" key="1">
    <citation type="submission" date="2012-10" db="EMBL/GenBank/DDBJ databases">
        <authorList>
            <person name="Zafar N."/>
            <person name="Inman J."/>
            <person name="Hall N."/>
            <person name="Lorenzi H."/>
            <person name="Caler E."/>
        </authorList>
    </citation>
    <scope>NUCLEOTIDE SEQUENCE [LARGE SCALE GENOMIC DNA]</scope>
    <source>
        <strain evidence="1 2">IP1</strain>
    </source>
</reference>
<dbReference type="EMBL" id="KB206756">
    <property type="protein sequence ID" value="ELP88257.1"/>
    <property type="molecule type" value="Genomic_DNA"/>
</dbReference>
<proteinExistence type="predicted"/>
<name>A0A0A1U2G7_ENTIV</name>
<dbReference type="RefSeq" id="XP_004255028.1">
    <property type="nucleotide sequence ID" value="XM_004254980.1"/>
</dbReference>
<gene>
    <name evidence="1" type="ORF">EIN_226200</name>
</gene>
<dbReference type="AlphaFoldDB" id="A0A0A1U2G7"/>
<dbReference type="KEGG" id="eiv:EIN_226200"/>